<dbReference type="AlphaFoldDB" id="A0A317MV90"/>
<dbReference type="InterPro" id="IPR024456">
    <property type="entry name" value="Integrase_catalytic_putative"/>
</dbReference>
<dbReference type="GO" id="GO:0006310">
    <property type="term" value="P:DNA recombination"/>
    <property type="evidence" value="ECO:0007669"/>
    <property type="project" value="UniProtKB-KW"/>
</dbReference>
<evidence type="ECO:0000259" key="2">
    <source>
        <dbReference type="Pfam" id="PF12834"/>
    </source>
</evidence>
<keyword evidence="5" id="KW-1185">Reference proteome</keyword>
<dbReference type="Pfam" id="PF12834">
    <property type="entry name" value="Phage_int_SAM_2"/>
    <property type="match status" value="1"/>
</dbReference>
<proteinExistence type="predicted"/>
<evidence type="ECO:0000313" key="4">
    <source>
        <dbReference type="EMBL" id="PWV58319.1"/>
    </source>
</evidence>
<dbReference type="SUPFAM" id="SSF56349">
    <property type="entry name" value="DNA breaking-rejoining enzymes"/>
    <property type="match status" value="1"/>
</dbReference>
<dbReference type="RefSeq" id="WP_110020676.1">
    <property type="nucleotide sequence ID" value="NZ_QGTJ01000020.1"/>
</dbReference>
<dbReference type="InterPro" id="IPR013762">
    <property type="entry name" value="Integrase-like_cat_sf"/>
</dbReference>
<dbReference type="GO" id="GO:0015074">
    <property type="term" value="P:DNA integration"/>
    <property type="evidence" value="ECO:0007669"/>
    <property type="project" value="InterPro"/>
</dbReference>
<evidence type="ECO:0000256" key="1">
    <source>
        <dbReference type="ARBA" id="ARBA00023172"/>
    </source>
</evidence>
<name>A0A317MV90_9GAMM</name>
<keyword evidence="1" id="KW-0233">DNA recombination</keyword>
<gene>
    <name evidence="4" type="ORF">C7443_12010</name>
</gene>
<evidence type="ECO:0000313" key="5">
    <source>
        <dbReference type="Proteomes" id="UP000246569"/>
    </source>
</evidence>
<dbReference type="OrthoDB" id="5394387at2"/>
<dbReference type="Gene3D" id="1.10.443.10">
    <property type="entry name" value="Intergrase catalytic core"/>
    <property type="match status" value="1"/>
</dbReference>
<dbReference type="InterPro" id="IPR024457">
    <property type="entry name" value="Putative_integrase_N"/>
</dbReference>
<reference evidence="4 5" key="1">
    <citation type="submission" date="2018-05" db="EMBL/GenBank/DDBJ databases">
        <title>Genomic Encyclopedia of Type Strains, Phase IV (KMG-IV): sequencing the most valuable type-strain genomes for metagenomic binning, comparative biology and taxonomic classification.</title>
        <authorList>
            <person name="Goeker M."/>
        </authorList>
    </citation>
    <scope>NUCLEOTIDE SEQUENCE [LARGE SCALE GENOMIC DNA]</scope>
    <source>
        <strain evidence="4 5">DSM 23606</strain>
    </source>
</reference>
<feature type="domain" description="Putative integrase N-terminal" evidence="2">
    <location>
        <begin position="1"/>
        <end position="89"/>
    </location>
</feature>
<dbReference type="EMBL" id="QGTJ01000020">
    <property type="protein sequence ID" value="PWV58319.1"/>
    <property type="molecule type" value="Genomic_DNA"/>
</dbReference>
<dbReference type="Pfam" id="PF12835">
    <property type="entry name" value="Integrase_1"/>
    <property type="match status" value="1"/>
</dbReference>
<accession>A0A317MV90</accession>
<feature type="domain" description="Integrase catalytic" evidence="3">
    <location>
        <begin position="122"/>
        <end position="233"/>
    </location>
</feature>
<protein>
    <submittedName>
        <fullName evidence="4">Integrase-like protein</fullName>
    </submittedName>
</protein>
<dbReference type="Proteomes" id="UP000246569">
    <property type="component" value="Unassembled WGS sequence"/>
</dbReference>
<evidence type="ECO:0000259" key="3">
    <source>
        <dbReference type="Pfam" id="PF12835"/>
    </source>
</evidence>
<dbReference type="InterPro" id="IPR011010">
    <property type="entry name" value="DNA_brk_join_enz"/>
</dbReference>
<organism evidence="4 5">
    <name type="scientific">Plasticicumulans acidivorans</name>
    <dbReference type="NCBI Taxonomy" id="886464"/>
    <lineage>
        <taxon>Bacteria</taxon>
        <taxon>Pseudomonadati</taxon>
        <taxon>Pseudomonadota</taxon>
        <taxon>Gammaproteobacteria</taxon>
        <taxon>Candidatus Competibacteraceae</taxon>
        <taxon>Plasticicumulans</taxon>
    </lineage>
</organism>
<comment type="caution">
    <text evidence="4">The sequence shown here is derived from an EMBL/GenBank/DDBJ whole genome shotgun (WGS) entry which is preliminary data.</text>
</comment>
<sequence length="288" mass="32321">MQDLQFDLKCLCDRNRDGSFSTQNARRRNLDLIARELHTLGFRHLRATGLKPKHVERLVAQWQTGGIAVATIKNRMAHLRWWAEKTGRTFVIPRDNTQLGIPDRVYVTNENKAVVLNDAALAQIKNDYVLASLALQAAFGLRREESIKFIPGYADRGDHIALKDTWCKGGRARQVPILTQEQSEALAQAKRVAGSGSLIPSERHYVQQLKVYERETAAVGLHRLHGLRHRYAQARYQALTGWAAPAAGGPQAAELNPQQRAIDRSARLQISAELGHEREAITALYLGR</sequence>
<dbReference type="GO" id="GO:0003677">
    <property type="term" value="F:DNA binding"/>
    <property type="evidence" value="ECO:0007669"/>
    <property type="project" value="InterPro"/>
</dbReference>